<sequence length="668" mass="73560">MSTTPLRRDLNTTAVQGRVRPYRIVVDEVAGRFARVSEDLWQRLVRGDNDPALWAQAQEAGWTRSRIAENRKPKFSFLAIRIPMGGVDWLARRLVAPSSIVFSTTAMVAWSVVILIAAMIAISRGAEIIASLGSLTSFLQHTSPITLGVVFVLTKIAHELGHAVMCRRMGSRCGSVGVLLLCGMPCPYCEVTDIWRQSSAIRRAAVMMAGIYIELIIAAIATFVWAFGTDPSIRLMALNLMVICSVSTLLFNANPLMRYDGYFVLSDLLESTNLRQESQKAFRSVATRRIAGPEYAVDKSSDRRSVSLAIYHLASKGYRLVVTCTIATLLIAVAGYFYLRPVAIAFVLLASIMLIQKNLQRAASALSGQANWQRVQLARRMFVIGFFAFVCAALFFAPMPRYRPARGMVDAAHALRVTLPHSQVVKNESIKDYGQRVRAGDPIVVLADDEEQLAKRKAQSQLVLANHRINSADRIGRLESKYSGPKSKDQRQRLLANQVGARQEVMAAEKRLARLQVTAEASGVIIPAKPTVESNSSGSVMTLYDRVGELGTTRGSWCRIGRDNSLHAALVIDACDRSQIQIGSSVQITLASRPGHVISSTVYDVSKIRSDEQSVVGAAAYQALCMIPDCQEDELLSMIGQECNGVFRLPNRSFAADLSSWWSEWIRG</sequence>
<keyword evidence="1" id="KW-1133">Transmembrane helix</keyword>
<dbReference type="OrthoDB" id="9759690at2"/>
<evidence type="ECO:0000256" key="1">
    <source>
        <dbReference type="SAM" id="Phobius"/>
    </source>
</evidence>
<feature type="transmembrane region" description="Helical" evidence="1">
    <location>
        <begin position="128"/>
        <end position="153"/>
    </location>
</feature>
<keyword evidence="1" id="KW-0472">Membrane</keyword>
<dbReference type="RefSeq" id="WP_145420387.1">
    <property type="nucleotide sequence ID" value="NZ_CP036526.1"/>
</dbReference>
<reference evidence="2 3" key="1">
    <citation type="submission" date="2019-02" db="EMBL/GenBank/DDBJ databases">
        <title>Deep-cultivation of Planctomycetes and their phenomic and genomic characterization uncovers novel biology.</title>
        <authorList>
            <person name="Wiegand S."/>
            <person name="Jogler M."/>
            <person name="Boedeker C."/>
            <person name="Pinto D."/>
            <person name="Vollmers J."/>
            <person name="Rivas-Marin E."/>
            <person name="Kohn T."/>
            <person name="Peeters S.H."/>
            <person name="Heuer A."/>
            <person name="Rast P."/>
            <person name="Oberbeckmann S."/>
            <person name="Bunk B."/>
            <person name="Jeske O."/>
            <person name="Meyerdierks A."/>
            <person name="Storesund J.E."/>
            <person name="Kallscheuer N."/>
            <person name="Luecker S."/>
            <person name="Lage O.M."/>
            <person name="Pohl T."/>
            <person name="Merkel B.J."/>
            <person name="Hornburger P."/>
            <person name="Mueller R.-W."/>
            <person name="Bruemmer F."/>
            <person name="Labrenz M."/>
            <person name="Spormann A.M."/>
            <person name="Op den Camp H."/>
            <person name="Overmann J."/>
            <person name="Amann R."/>
            <person name="Jetten M.S.M."/>
            <person name="Mascher T."/>
            <person name="Medema M.H."/>
            <person name="Devos D.P."/>
            <person name="Kaster A.-K."/>
            <person name="Ovreas L."/>
            <person name="Rohde M."/>
            <person name="Galperin M.Y."/>
            <person name="Jogler C."/>
        </authorList>
    </citation>
    <scope>NUCLEOTIDE SEQUENCE [LARGE SCALE GENOMIC DNA]</scope>
    <source>
        <strain evidence="2 3">K23_9</strain>
    </source>
</reference>
<proteinExistence type="predicted"/>
<dbReference type="InterPro" id="IPR001193">
    <property type="entry name" value="MBTPS2"/>
</dbReference>
<dbReference type="GO" id="GO:0031293">
    <property type="term" value="P:membrane protein intracellular domain proteolysis"/>
    <property type="evidence" value="ECO:0007669"/>
    <property type="project" value="TreeGrafter"/>
</dbReference>
<feature type="transmembrane region" description="Helical" evidence="1">
    <location>
        <begin position="381"/>
        <end position="399"/>
    </location>
</feature>
<dbReference type="EMBL" id="CP036526">
    <property type="protein sequence ID" value="QDT12492.1"/>
    <property type="molecule type" value="Genomic_DNA"/>
</dbReference>
<name>A0A517NZF1_9BACT</name>
<dbReference type="Proteomes" id="UP000319817">
    <property type="component" value="Chromosome"/>
</dbReference>
<dbReference type="GO" id="GO:0016020">
    <property type="term" value="C:membrane"/>
    <property type="evidence" value="ECO:0007669"/>
    <property type="project" value="InterPro"/>
</dbReference>
<gene>
    <name evidence="2" type="ORF">K239x_45020</name>
</gene>
<dbReference type="PANTHER" id="PTHR13325">
    <property type="entry name" value="PROTEASE M50 MEMBRANE-BOUND TRANSCRIPTION FACTOR SITE 2 PROTEASE"/>
    <property type="match status" value="1"/>
</dbReference>
<keyword evidence="1" id="KW-0812">Transmembrane</keyword>
<feature type="transmembrane region" description="Helical" evidence="1">
    <location>
        <begin position="233"/>
        <end position="253"/>
    </location>
</feature>
<evidence type="ECO:0000313" key="2">
    <source>
        <dbReference type="EMBL" id="QDT12492.1"/>
    </source>
</evidence>
<accession>A0A517NZF1</accession>
<feature type="transmembrane region" description="Helical" evidence="1">
    <location>
        <begin position="100"/>
        <end position="122"/>
    </location>
</feature>
<evidence type="ECO:0000313" key="3">
    <source>
        <dbReference type="Proteomes" id="UP000319817"/>
    </source>
</evidence>
<feature type="transmembrane region" description="Helical" evidence="1">
    <location>
        <begin position="317"/>
        <end position="337"/>
    </location>
</feature>
<dbReference type="PANTHER" id="PTHR13325:SF3">
    <property type="entry name" value="MEMBRANE-BOUND TRANSCRIPTION FACTOR SITE-2 PROTEASE"/>
    <property type="match status" value="1"/>
</dbReference>
<dbReference type="AlphaFoldDB" id="A0A517NZF1"/>
<feature type="transmembrane region" description="Helical" evidence="1">
    <location>
        <begin position="204"/>
        <end position="227"/>
    </location>
</feature>
<keyword evidence="3" id="KW-1185">Reference proteome</keyword>
<protein>
    <submittedName>
        <fullName evidence="2">Peptidase family M50</fullName>
    </submittedName>
</protein>
<dbReference type="GO" id="GO:0005737">
    <property type="term" value="C:cytoplasm"/>
    <property type="evidence" value="ECO:0007669"/>
    <property type="project" value="TreeGrafter"/>
</dbReference>
<organism evidence="2 3">
    <name type="scientific">Stieleria marina</name>
    <dbReference type="NCBI Taxonomy" id="1930275"/>
    <lineage>
        <taxon>Bacteria</taxon>
        <taxon>Pseudomonadati</taxon>
        <taxon>Planctomycetota</taxon>
        <taxon>Planctomycetia</taxon>
        <taxon>Pirellulales</taxon>
        <taxon>Pirellulaceae</taxon>
        <taxon>Stieleria</taxon>
    </lineage>
</organism>
<dbReference type="GO" id="GO:0004222">
    <property type="term" value="F:metalloendopeptidase activity"/>
    <property type="evidence" value="ECO:0007669"/>
    <property type="project" value="InterPro"/>
</dbReference>